<dbReference type="Gene3D" id="3.20.20.210">
    <property type="match status" value="1"/>
</dbReference>
<proteinExistence type="predicted"/>
<evidence type="ECO:0000259" key="1">
    <source>
        <dbReference type="Pfam" id="PF01717"/>
    </source>
</evidence>
<keyword evidence="3" id="KW-1185">Reference proteome</keyword>
<organism evidence="2 3">
    <name type="scientific">Wolfiporia cocos (strain MD-104)</name>
    <name type="common">Brown rot fungus</name>
    <dbReference type="NCBI Taxonomy" id="742152"/>
    <lineage>
        <taxon>Eukaryota</taxon>
        <taxon>Fungi</taxon>
        <taxon>Dikarya</taxon>
        <taxon>Basidiomycota</taxon>
        <taxon>Agaricomycotina</taxon>
        <taxon>Agaricomycetes</taxon>
        <taxon>Polyporales</taxon>
        <taxon>Phaeolaceae</taxon>
        <taxon>Wolfiporia</taxon>
    </lineage>
</organism>
<dbReference type="PANTHER" id="PTHR43844">
    <property type="entry name" value="METHIONINE SYNTHASE"/>
    <property type="match status" value="1"/>
</dbReference>
<feature type="domain" description="Cobalamin-independent methionine synthase MetE C-terminal/archaeal" evidence="1">
    <location>
        <begin position="16"/>
        <end position="369"/>
    </location>
</feature>
<dbReference type="SUPFAM" id="SSF51726">
    <property type="entry name" value="UROD/MetE-like"/>
    <property type="match status" value="1"/>
</dbReference>
<dbReference type="Pfam" id="PF01717">
    <property type="entry name" value="Meth_synt_2"/>
    <property type="match status" value="1"/>
</dbReference>
<dbReference type="GO" id="GO:0003871">
    <property type="term" value="F:5-methyltetrahydropteroyltriglutamate-homocysteine S-methyltransferase activity"/>
    <property type="evidence" value="ECO:0007669"/>
    <property type="project" value="InterPro"/>
</dbReference>
<sequence length="396" mass="43979">MPPSLHLNPPFRAEHIGSLLRPAQLISARLQHAEGKCSAEALRALEDASIPAVVKLQQDAGIKTITDGELRRGAFYEGMFEALGGMSVLPARPLSTFKEYIPYVAIFQAMGLTEYTSIYCTSKIKRTKGVHTEDFKFLKTLVPPEDVKHIKVTICGPTWMHLRHGSEHTYDPTVYGSDAEYFADLIRAYREEIEELYELGCRNVQFDDPTFAFFCAESMIAGMEQAGVDHEALLNMYISVYNDILQGRPEDLLVGLHTCRGNYRGMHYSEGGIDRIARQLFNDLNIDCYYLEYDTARSGGLEPLAHLPLNKVVVLGLVTTKSGEPESIATLKARVEEAAEIIARGSPERSKADALNQLCLGPQCGFASVFEGNPITEEEERRKLELVVGAANAIWG</sequence>
<protein>
    <submittedName>
        <fullName evidence="2">UROD/MetE-like protein</fullName>
    </submittedName>
</protein>
<name>A0A2H3IWB5_WOLCO</name>
<dbReference type="AlphaFoldDB" id="A0A2H3IWB5"/>
<dbReference type="Proteomes" id="UP000218811">
    <property type="component" value="Unassembled WGS sequence"/>
</dbReference>
<accession>A0A2H3IWB5</accession>
<dbReference type="CDD" id="cd03311">
    <property type="entry name" value="CIMS_C_terminal_like"/>
    <property type="match status" value="1"/>
</dbReference>
<gene>
    <name evidence="2" type="ORF">WOLCODRAFT_86962</name>
</gene>
<evidence type="ECO:0000313" key="3">
    <source>
        <dbReference type="Proteomes" id="UP000218811"/>
    </source>
</evidence>
<dbReference type="PANTHER" id="PTHR43844:SF2">
    <property type="entry name" value="SYNTHASE, VITAMIN-B12 INDEPENDENT, PUTATIVE (AFU_ORTHOLOGUE AFUA_3G12060)-RELATED"/>
    <property type="match status" value="1"/>
</dbReference>
<evidence type="ECO:0000313" key="2">
    <source>
        <dbReference type="EMBL" id="PCH33715.1"/>
    </source>
</evidence>
<dbReference type="GO" id="GO:0009086">
    <property type="term" value="P:methionine biosynthetic process"/>
    <property type="evidence" value="ECO:0007669"/>
    <property type="project" value="InterPro"/>
</dbReference>
<dbReference type="OMA" id="YNRTRFW"/>
<dbReference type="OrthoDB" id="7772923at2759"/>
<dbReference type="InterPro" id="IPR002629">
    <property type="entry name" value="Met_Synth_C/arc"/>
</dbReference>
<dbReference type="InterPro" id="IPR038071">
    <property type="entry name" value="UROD/MetE-like_sf"/>
</dbReference>
<reference evidence="2 3" key="1">
    <citation type="journal article" date="2012" name="Science">
        <title>The Paleozoic origin of enzymatic lignin decomposition reconstructed from 31 fungal genomes.</title>
        <authorList>
            <person name="Floudas D."/>
            <person name="Binder M."/>
            <person name="Riley R."/>
            <person name="Barry K."/>
            <person name="Blanchette R.A."/>
            <person name="Henrissat B."/>
            <person name="Martinez A.T."/>
            <person name="Otillar R."/>
            <person name="Spatafora J.W."/>
            <person name="Yadav J.S."/>
            <person name="Aerts A."/>
            <person name="Benoit I."/>
            <person name="Boyd A."/>
            <person name="Carlson A."/>
            <person name="Copeland A."/>
            <person name="Coutinho P.M."/>
            <person name="de Vries R.P."/>
            <person name="Ferreira P."/>
            <person name="Findley K."/>
            <person name="Foster B."/>
            <person name="Gaskell J."/>
            <person name="Glotzer D."/>
            <person name="Gorecki P."/>
            <person name="Heitman J."/>
            <person name="Hesse C."/>
            <person name="Hori C."/>
            <person name="Igarashi K."/>
            <person name="Jurgens J.A."/>
            <person name="Kallen N."/>
            <person name="Kersten P."/>
            <person name="Kohler A."/>
            <person name="Kuees U."/>
            <person name="Kumar T.K.A."/>
            <person name="Kuo A."/>
            <person name="LaButti K."/>
            <person name="Larrondo L.F."/>
            <person name="Lindquist E."/>
            <person name="Ling A."/>
            <person name="Lombard V."/>
            <person name="Lucas S."/>
            <person name="Lundell T."/>
            <person name="Martin R."/>
            <person name="McLaughlin D.J."/>
            <person name="Morgenstern I."/>
            <person name="Morin E."/>
            <person name="Murat C."/>
            <person name="Nagy L.G."/>
            <person name="Nolan M."/>
            <person name="Ohm R.A."/>
            <person name="Patyshakuliyeva A."/>
            <person name="Rokas A."/>
            <person name="Ruiz-Duenas F.J."/>
            <person name="Sabat G."/>
            <person name="Salamov A."/>
            <person name="Samejima M."/>
            <person name="Schmutz J."/>
            <person name="Slot J.C."/>
            <person name="St John F."/>
            <person name="Stenlid J."/>
            <person name="Sun H."/>
            <person name="Sun S."/>
            <person name="Syed K."/>
            <person name="Tsang A."/>
            <person name="Wiebenga A."/>
            <person name="Young D."/>
            <person name="Pisabarro A."/>
            <person name="Eastwood D.C."/>
            <person name="Martin F."/>
            <person name="Cullen D."/>
            <person name="Grigoriev I.V."/>
            <person name="Hibbett D.S."/>
        </authorList>
    </citation>
    <scope>NUCLEOTIDE SEQUENCE [LARGE SCALE GENOMIC DNA]</scope>
    <source>
        <strain evidence="2 3">MD-104</strain>
    </source>
</reference>
<dbReference type="GO" id="GO:0008270">
    <property type="term" value="F:zinc ion binding"/>
    <property type="evidence" value="ECO:0007669"/>
    <property type="project" value="InterPro"/>
</dbReference>
<dbReference type="STRING" id="742152.A0A2H3IWB5"/>
<dbReference type="EMBL" id="KB467831">
    <property type="protein sequence ID" value="PCH33715.1"/>
    <property type="molecule type" value="Genomic_DNA"/>
</dbReference>